<organism evidence="9 10">
    <name type="scientific">Leifsonia shinshuensis</name>
    <dbReference type="NCBI Taxonomy" id="150026"/>
    <lineage>
        <taxon>Bacteria</taxon>
        <taxon>Bacillati</taxon>
        <taxon>Actinomycetota</taxon>
        <taxon>Actinomycetes</taxon>
        <taxon>Micrococcales</taxon>
        <taxon>Microbacteriaceae</taxon>
        <taxon>Leifsonia</taxon>
    </lineage>
</organism>
<feature type="domain" description="ABC transmembrane type-1" evidence="8">
    <location>
        <begin position="93"/>
        <end position="304"/>
    </location>
</feature>
<evidence type="ECO:0000256" key="7">
    <source>
        <dbReference type="RuleBase" id="RU363032"/>
    </source>
</evidence>
<evidence type="ECO:0000256" key="2">
    <source>
        <dbReference type="ARBA" id="ARBA00022448"/>
    </source>
</evidence>
<keyword evidence="2 7" id="KW-0813">Transport</keyword>
<protein>
    <submittedName>
        <fullName evidence="9">Raffinose/stachyose/melibiose transport system permease protein</fullName>
    </submittedName>
</protein>
<dbReference type="RefSeq" id="WP_179603953.1">
    <property type="nucleotide sequence ID" value="NZ_BAABEH010000001.1"/>
</dbReference>
<feature type="transmembrane region" description="Helical" evidence="7">
    <location>
        <begin position="126"/>
        <end position="147"/>
    </location>
</feature>
<sequence>MSTATPATAPQAADIITEVGASEKNRPRKTRMRSHYPTWFFIPAIVLYVIFFAIPTISSFYFSLTRWSLFDSQFIGFANYVQFFQDPQLYTSFIHTLIYAVLTSGVKVVLGFLLALLLTSPVVGRGYLRAVVFFPVLLSTIGVGILWKSLLDPFHGMVNAVLGFFGLPQPGWFTDPNLALYTIAGVDIWKGVGIATLIFMAGIVAIPNEYYEAARIDGAGGWNILRRITIPLSRGATATVIILSLIGGLRSFDIIWATTGGGPGFTSDVLASVIYKQYQAGFYGLSTAGNVVLFLVVTLIMVPLSYVLNRKQVEL</sequence>
<proteinExistence type="inferred from homology"/>
<evidence type="ECO:0000256" key="3">
    <source>
        <dbReference type="ARBA" id="ARBA00022475"/>
    </source>
</evidence>
<dbReference type="GO" id="GO:0055085">
    <property type="term" value="P:transmembrane transport"/>
    <property type="evidence" value="ECO:0007669"/>
    <property type="project" value="InterPro"/>
</dbReference>
<name>A0A853CNE4_9MICO</name>
<evidence type="ECO:0000256" key="1">
    <source>
        <dbReference type="ARBA" id="ARBA00004651"/>
    </source>
</evidence>
<evidence type="ECO:0000313" key="10">
    <source>
        <dbReference type="Proteomes" id="UP000578352"/>
    </source>
</evidence>
<evidence type="ECO:0000313" key="9">
    <source>
        <dbReference type="EMBL" id="NYJ21819.1"/>
    </source>
</evidence>
<feature type="transmembrane region" description="Helical" evidence="7">
    <location>
        <begin position="38"/>
        <end position="62"/>
    </location>
</feature>
<evidence type="ECO:0000259" key="8">
    <source>
        <dbReference type="PROSITE" id="PS50928"/>
    </source>
</evidence>
<dbReference type="InterPro" id="IPR051393">
    <property type="entry name" value="ABC_transporter_permease"/>
</dbReference>
<dbReference type="PANTHER" id="PTHR30193:SF37">
    <property type="entry name" value="INNER MEMBRANE ABC TRANSPORTER PERMEASE PROTEIN YCJO"/>
    <property type="match status" value="1"/>
</dbReference>
<evidence type="ECO:0000256" key="4">
    <source>
        <dbReference type="ARBA" id="ARBA00022692"/>
    </source>
</evidence>
<accession>A0A853CNE4</accession>
<comment type="subcellular location">
    <subcellularLocation>
        <location evidence="1 7">Cell membrane</location>
        <topology evidence="1 7">Multi-pass membrane protein</topology>
    </subcellularLocation>
</comment>
<evidence type="ECO:0000256" key="6">
    <source>
        <dbReference type="ARBA" id="ARBA00023136"/>
    </source>
</evidence>
<dbReference type="EMBL" id="JACCFL010000001">
    <property type="protein sequence ID" value="NYJ21819.1"/>
    <property type="molecule type" value="Genomic_DNA"/>
</dbReference>
<comment type="caution">
    <text evidence="9">The sequence shown here is derived from an EMBL/GenBank/DDBJ whole genome shotgun (WGS) entry which is preliminary data.</text>
</comment>
<feature type="transmembrane region" description="Helical" evidence="7">
    <location>
        <begin position="97"/>
        <end position="119"/>
    </location>
</feature>
<dbReference type="InterPro" id="IPR035906">
    <property type="entry name" value="MetI-like_sf"/>
</dbReference>
<dbReference type="PROSITE" id="PS50928">
    <property type="entry name" value="ABC_TM1"/>
    <property type="match status" value="1"/>
</dbReference>
<dbReference type="Pfam" id="PF00528">
    <property type="entry name" value="BPD_transp_1"/>
    <property type="match status" value="1"/>
</dbReference>
<gene>
    <name evidence="9" type="ORF">HNR13_000106</name>
</gene>
<evidence type="ECO:0000256" key="5">
    <source>
        <dbReference type="ARBA" id="ARBA00022989"/>
    </source>
</evidence>
<dbReference type="Proteomes" id="UP000578352">
    <property type="component" value="Unassembled WGS sequence"/>
</dbReference>
<dbReference type="SUPFAM" id="SSF161098">
    <property type="entry name" value="MetI-like"/>
    <property type="match status" value="1"/>
</dbReference>
<keyword evidence="3" id="KW-1003">Cell membrane</keyword>
<dbReference type="AlphaFoldDB" id="A0A853CNE4"/>
<feature type="transmembrane region" description="Helical" evidence="7">
    <location>
        <begin position="228"/>
        <end position="248"/>
    </location>
</feature>
<dbReference type="InterPro" id="IPR000515">
    <property type="entry name" value="MetI-like"/>
</dbReference>
<feature type="transmembrane region" description="Helical" evidence="7">
    <location>
        <begin position="188"/>
        <end position="207"/>
    </location>
</feature>
<keyword evidence="5 7" id="KW-1133">Transmembrane helix</keyword>
<feature type="transmembrane region" description="Helical" evidence="7">
    <location>
        <begin position="282"/>
        <end position="308"/>
    </location>
</feature>
<keyword evidence="6 7" id="KW-0472">Membrane</keyword>
<dbReference type="Gene3D" id="1.10.3720.10">
    <property type="entry name" value="MetI-like"/>
    <property type="match status" value="1"/>
</dbReference>
<comment type="similarity">
    <text evidence="7">Belongs to the binding-protein-dependent transport system permease family.</text>
</comment>
<dbReference type="GO" id="GO:0005886">
    <property type="term" value="C:plasma membrane"/>
    <property type="evidence" value="ECO:0007669"/>
    <property type="project" value="UniProtKB-SubCell"/>
</dbReference>
<keyword evidence="4 7" id="KW-0812">Transmembrane</keyword>
<dbReference type="PANTHER" id="PTHR30193">
    <property type="entry name" value="ABC TRANSPORTER PERMEASE PROTEIN"/>
    <property type="match status" value="1"/>
</dbReference>
<reference evidence="9 10" key="1">
    <citation type="submission" date="2020-07" db="EMBL/GenBank/DDBJ databases">
        <title>Sequencing the genomes of 1000 actinobacteria strains.</title>
        <authorList>
            <person name="Klenk H.-P."/>
        </authorList>
    </citation>
    <scope>NUCLEOTIDE SEQUENCE [LARGE SCALE GENOMIC DNA]</scope>
    <source>
        <strain evidence="9 10">DSM 15165</strain>
    </source>
</reference>
<dbReference type="CDD" id="cd06261">
    <property type="entry name" value="TM_PBP2"/>
    <property type="match status" value="1"/>
</dbReference>